<dbReference type="GO" id="GO:0005829">
    <property type="term" value="C:cytosol"/>
    <property type="evidence" value="ECO:0007669"/>
    <property type="project" value="TreeGrafter"/>
</dbReference>
<sequence>MSKRPAATETCDPATTSKRPKPPSSVTMALERIQLEHIPPNYRVYGALFRDVSNASFLQTQLLSRNPEFEYAFIDASTIVSRAHLLAAVWNAVYTSIEGNLRTPNVHSEVVASLNTNNNIADGYRRWGITPDKTKDLAVIKILTSSETLPDAEQEKEAEKVWTHLTAQIQGRPAELTNQELAQVTDWQKVRKYYKLNGVPVLDQTKDEVEKRKKMESLAIMGMALRGL</sequence>
<keyword evidence="11" id="KW-1185">Reference proteome</keyword>
<evidence type="ECO:0000313" key="10">
    <source>
        <dbReference type="EMBL" id="KAK0732356.1"/>
    </source>
</evidence>
<keyword evidence="5" id="KW-0819">tRNA processing</keyword>
<dbReference type="InterPro" id="IPR013926">
    <property type="entry name" value="CGI121/TPRKB"/>
</dbReference>
<feature type="region of interest" description="Disordered" evidence="9">
    <location>
        <begin position="1"/>
        <end position="25"/>
    </location>
</feature>
<name>A0AA40BDS5_9PEZI</name>
<dbReference type="GO" id="GO:0016301">
    <property type="term" value="F:kinase activity"/>
    <property type="evidence" value="ECO:0007669"/>
    <property type="project" value="UniProtKB-KW"/>
</dbReference>
<dbReference type="Pfam" id="PF08617">
    <property type="entry name" value="CGI-121"/>
    <property type="match status" value="1"/>
</dbReference>
<evidence type="ECO:0000256" key="7">
    <source>
        <dbReference type="ARBA" id="ARBA00025043"/>
    </source>
</evidence>
<dbReference type="PANTHER" id="PTHR15840">
    <property type="entry name" value="CGI-121 FAMILY MEMBER"/>
    <property type="match status" value="1"/>
</dbReference>
<dbReference type="SUPFAM" id="SSF143870">
    <property type="entry name" value="PF0523-like"/>
    <property type="match status" value="1"/>
</dbReference>
<dbReference type="AlphaFoldDB" id="A0AA40BDS5"/>
<keyword evidence="10" id="KW-0808">Transferase</keyword>
<keyword evidence="6 8" id="KW-0539">Nucleus</keyword>
<reference evidence="10" key="1">
    <citation type="submission" date="2023-06" db="EMBL/GenBank/DDBJ databases">
        <title>Genome-scale phylogeny and comparative genomics of the fungal order Sordariales.</title>
        <authorList>
            <consortium name="Lawrence Berkeley National Laboratory"/>
            <person name="Hensen N."/>
            <person name="Bonometti L."/>
            <person name="Westerberg I."/>
            <person name="Brannstrom I.O."/>
            <person name="Guillou S."/>
            <person name="Cros-Aarteil S."/>
            <person name="Calhoun S."/>
            <person name="Haridas S."/>
            <person name="Kuo A."/>
            <person name="Mondo S."/>
            <person name="Pangilinan J."/>
            <person name="Riley R."/>
            <person name="Labutti K."/>
            <person name="Andreopoulos B."/>
            <person name="Lipzen A."/>
            <person name="Chen C."/>
            <person name="Yanf M."/>
            <person name="Daum C."/>
            <person name="Ng V."/>
            <person name="Clum A."/>
            <person name="Steindorff A."/>
            <person name="Ohm R."/>
            <person name="Martin F."/>
            <person name="Silar P."/>
            <person name="Natvig D."/>
            <person name="Lalanne C."/>
            <person name="Gautier V."/>
            <person name="Ament-Velasquez S.L."/>
            <person name="Kruys A."/>
            <person name="Hutchinson M.I."/>
            <person name="Powell A.J."/>
            <person name="Barry K."/>
            <person name="Miller A.N."/>
            <person name="Grigoriev I.V."/>
            <person name="Debuchy R."/>
            <person name="Gladieux P."/>
            <person name="Thoren M.H."/>
            <person name="Johannesson H."/>
        </authorList>
    </citation>
    <scope>NUCLEOTIDE SEQUENCE</scope>
    <source>
        <strain evidence="10">CBS 540.89</strain>
    </source>
</reference>
<gene>
    <name evidence="10" type="ORF">B0T21DRAFT_334472</name>
</gene>
<evidence type="ECO:0000256" key="8">
    <source>
        <dbReference type="RuleBase" id="RU004398"/>
    </source>
</evidence>
<dbReference type="GO" id="GO:0002949">
    <property type="term" value="P:tRNA threonylcarbamoyladenosine modification"/>
    <property type="evidence" value="ECO:0007669"/>
    <property type="project" value="TreeGrafter"/>
</dbReference>
<comment type="similarity">
    <text evidence="2 8">Belongs to the CGI121/TPRKB family.</text>
</comment>
<comment type="subcellular location">
    <subcellularLocation>
        <location evidence="1">Nucleus</location>
    </subcellularLocation>
</comment>
<protein>
    <recommendedName>
        <fullName evidence="4">EKC/KEOPS complex subunit CGI121</fullName>
    </recommendedName>
    <alternativeName>
        <fullName evidence="3">EKC/KEOPS complex subunit cgi121</fullName>
    </alternativeName>
</protein>
<dbReference type="InterPro" id="IPR036504">
    <property type="entry name" value="CGI121/TPRKB_sf"/>
</dbReference>
<evidence type="ECO:0000256" key="4">
    <source>
        <dbReference type="ARBA" id="ARBA00016009"/>
    </source>
</evidence>
<organism evidence="10 11">
    <name type="scientific">Apiosordaria backusii</name>
    <dbReference type="NCBI Taxonomy" id="314023"/>
    <lineage>
        <taxon>Eukaryota</taxon>
        <taxon>Fungi</taxon>
        <taxon>Dikarya</taxon>
        <taxon>Ascomycota</taxon>
        <taxon>Pezizomycotina</taxon>
        <taxon>Sordariomycetes</taxon>
        <taxon>Sordariomycetidae</taxon>
        <taxon>Sordariales</taxon>
        <taxon>Lasiosphaeriaceae</taxon>
        <taxon>Apiosordaria</taxon>
    </lineage>
</organism>
<dbReference type="GO" id="GO:0005634">
    <property type="term" value="C:nucleus"/>
    <property type="evidence" value="ECO:0007669"/>
    <property type="project" value="UniProtKB-SubCell"/>
</dbReference>
<dbReference type="Proteomes" id="UP001172159">
    <property type="component" value="Unassembled WGS sequence"/>
</dbReference>
<accession>A0AA40BDS5</accession>
<proteinExistence type="inferred from homology"/>
<comment type="function">
    <text evidence="7">Component of the EKC/KEOPS complex that is required for the formation of a threonylcarbamoyl group on adenosine at position 37 (t(6)A37) in tRNAs that read codons beginning with adenine. The complex is probably involved in the transfer of the threonylcarbamoyl moiety of threonylcarbamoyl-AMP (TC-AMP) to the N6 group of A37. CGI121 acts as an allosteric effector that regulates the t(6)A activity of the complex. The EKC/KEOPS complex also promotes both telomere uncapping and telomere elongation. The complex is required for efficient recruitment of transcriptional coactivators. CGI121 is not required for tRNA modification.</text>
</comment>
<evidence type="ECO:0000313" key="11">
    <source>
        <dbReference type="Proteomes" id="UP001172159"/>
    </source>
</evidence>
<comment type="caution">
    <text evidence="10">The sequence shown here is derived from an EMBL/GenBank/DDBJ whole genome shotgun (WGS) entry which is preliminary data.</text>
</comment>
<evidence type="ECO:0000256" key="5">
    <source>
        <dbReference type="ARBA" id="ARBA00022694"/>
    </source>
</evidence>
<evidence type="ECO:0000256" key="1">
    <source>
        <dbReference type="ARBA" id="ARBA00004123"/>
    </source>
</evidence>
<evidence type="ECO:0000256" key="9">
    <source>
        <dbReference type="SAM" id="MobiDB-lite"/>
    </source>
</evidence>
<dbReference type="EMBL" id="JAUKTV010000008">
    <property type="protein sequence ID" value="KAK0732356.1"/>
    <property type="molecule type" value="Genomic_DNA"/>
</dbReference>
<keyword evidence="10" id="KW-0418">Kinase</keyword>
<dbReference type="Gene3D" id="3.30.2380.10">
    <property type="entry name" value="CGI121/TPRKB"/>
    <property type="match status" value="1"/>
</dbReference>
<dbReference type="GO" id="GO:0000408">
    <property type="term" value="C:EKC/KEOPS complex"/>
    <property type="evidence" value="ECO:0007669"/>
    <property type="project" value="TreeGrafter"/>
</dbReference>
<evidence type="ECO:0000256" key="6">
    <source>
        <dbReference type="ARBA" id="ARBA00023242"/>
    </source>
</evidence>
<evidence type="ECO:0000256" key="2">
    <source>
        <dbReference type="ARBA" id="ARBA00005546"/>
    </source>
</evidence>
<evidence type="ECO:0000256" key="3">
    <source>
        <dbReference type="ARBA" id="ARBA00015316"/>
    </source>
</evidence>
<dbReference type="PANTHER" id="PTHR15840:SF10">
    <property type="entry name" value="EKC_KEOPS COMPLEX SUBUNIT TPRKB"/>
    <property type="match status" value="1"/>
</dbReference>